<sequence>MLPRLRMSSRMLCQLGMASLSRTRSRLNTNEDLGAPRRASHGLKLSFREKAAALTLGSKAEVSEHL</sequence>
<name>A0A0S4KV53_9BACT</name>
<evidence type="ECO:0000313" key="1">
    <source>
        <dbReference type="EMBL" id="CUQ67022.1"/>
    </source>
</evidence>
<dbReference type="KEGG" id="nio:NITINOP_2050"/>
<accession>A0A0S4KV53</accession>
<dbReference type="EMBL" id="LN885086">
    <property type="protein sequence ID" value="CUQ67022.1"/>
    <property type="molecule type" value="Genomic_DNA"/>
</dbReference>
<gene>
    <name evidence="1" type="ORF">NITINOP_2050</name>
</gene>
<dbReference type="Proteomes" id="UP000066284">
    <property type="component" value="Chromosome 1"/>
</dbReference>
<dbReference type="AlphaFoldDB" id="A0A0S4KV53"/>
<keyword evidence="2" id="KW-1185">Reference proteome</keyword>
<protein>
    <submittedName>
        <fullName evidence="1">Uncharacterized protein</fullName>
    </submittedName>
</protein>
<proteinExistence type="predicted"/>
<reference evidence="2" key="1">
    <citation type="submission" date="2015-09" db="EMBL/GenBank/DDBJ databases">
        <authorList>
            <person name="Daims H."/>
        </authorList>
    </citation>
    <scope>NUCLEOTIDE SEQUENCE [LARGE SCALE GENOMIC DNA]</scope>
</reference>
<evidence type="ECO:0000313" key="2">
    <source>
        <dbReference type="Proteomes" id="UP000066284"/>
    </source>
</evidence>
<organism evidence="1 2">
    <name type="scientific">Candidatus Nitrospira inopinata</name>
    <dbReference type="NCBI Taxonomy" id="1715989"/>
    <lineage>
        <taxon>Bacteria</taxon>
        <taxon>Pseudomonadati</taxon>
        <taxon>Nitrospirota</taxon>
        <taxon>Nitrospiria</taxon>
        <taxon>Nitrospirales</taxon>
        <taxon>Nitrospiraceae</taxon>
        <taxon>Nitrospira</taxon>
    </lineage>
</organism>